<dbReference type="PANTHER" id="PTHR47723">
    <property type="entry name" value="OS05G0353850 PROTEIN"/>
    <property type="match status" value="1"/>
</dbReference>
<dbReference type="CDD" id="cd06222">
    <property type="entry name" value="RNase_H_like"/>
    <property type="match status" value="1"/>
</dbReference>
<dbReference type="Gene3D" id="3.30.420.10">
    <property type="entry name" value="Ribonuclease H-like superfamily/Ribonuclease H"/>
    <property type="match status" value="1"/>
</dbReference>
<dbReference type="PANTHER" id="PTHR47723:SF19">
    <property type="entry name" value="POLYNUCLEOTIDYL TRANSFERASE, RIBONUCLEASE H-LIKE SUPERFAMILY PROTEIN"/>
    <property type="match status" value="1"/>
</dbReference>
<name>A0A6N2MZS1_SALVM</name>
<dbReference type="EMBL" id="CAADRP010002040">
    <property type="protein sequence ID" value="VFU59950.1"/>
    <property type="molecule type" value="Genomic_DNA"/>
</dbReference>
<sequence>MWVKFLNDKYMNPSRGEGHPVANASDSVLWKSICREWDVVSQNVSWNLGNGRHVLFWRDKWLGEYGPLNTLLNPEARVNTLHYTVADMVDSGGNWKWELFAHLLPIHTVMNIAGHIPPMQDTREDSVVWDHSSNGRLSVRTAYMVQEKGGAMDRDPLWRIIWKWKGLERIRVFLWTVGHNAIMTNEVRWRRKMTDNKYCGQCVNVVETVTHALRDCPKARKIWEVFVKTEERDLFFSQIFGITLWYIWKERCNTTFGGDQGNWFGTILAIKRMVEDSKKIQRNGNESPAEAANIGWKYPAEGWIKLNVDGCSKGNPGIAGAGGVIRDHMGTWIGGFARNIGICSSVTAELWAIYEGLKLTWDKGFRKVYLESDSRVVIALFNGESGSKF</sequence>
<dbReference type="AlphaFoldDB" id="A0A6N2MZS1"/>
<dbReference type="InterPro" id="IPR002156">
    <property type="entry name" value="RNaseH_domain"/>
</dbReference>
<dbReference type="InterPro" id="IPR026960">
    <property type="entry name" value="RVT-Znf"/>
</dbReference>
<dbReference type="Pfam" id="PF13456">
    <property type="entry name" value="RVT_3"/>
    <property type="match status" value="1"/>
</dbReference>
<gene>
    <name evidence="2" type="ORF">SVIM_LOCUS442796</name>
</gene>
<dbReference type="PROSITE" id="PS50879">
    <property type="entry name" value="RNASE_H_1"/>
    <property type="match status" value="1"/>
</dbReference>
<dbReference type="InterPro" id="IPR044730">
    <property type="entry name" value="RNase_H-like_dom_plant"/>
</dbReference>
<dbReference type="InterPro" id="IPR053151">
    <property type="entry name" value="RNase_H-like"/>
</dbReference>
<dbReference type="GO" id="GO:0004523">
    <property type="term" value="F:RNA-DNA hybrid ribonuclease activity"/>
    <property type="evidence" value="ECO:0007669"/>
    <property type="project" value="InterPro"/>
</dbReference>
<evidence type="ECO:0000313" key="2">
    <source>
        <dbReference type="EMBL" id="VFU59950.1"/>
    </source>
</evidence>
<dbReference type="InterPro" id="IPR012337">
    <property type="entry name" value="RNaseH-like_sf"/>
</dbReference>
<organism evidence="2">
    <name type="scientific">Salix viminalis</name>
    <name type="common">Common osier</name>
    <name type="synonym">Basket willow</name>
    <dbReference type="NCBI Taxonomy" id="40686"/>
    <lineage>
        <taxon>Eukaryota</taxon>
        <taxon>Viridiplantae</taxon>
        <taxon>Streptophyta</taxon>
        <taxon>Embryophyta</taxon>
        <taxon>Tracheophyta</taxon>
        <taxon>Spermatophyta</taxon>
        <taxon>Magnoliopsida</taxon>
        <taxon>eudicotyledons</taxon>
        <taxon>Gunneridae</taxon>
        <taxon>Pentapetalae</taxon>
        <taxon>rosids</taxon>
        <taxon>fabids</taxon>
        <taxon>Malpighiales</taxon>
        <taxon>Salicaceae</taxon>
        <taxon>Saliceae</taxon>
        <taxon>Salix</taxon>
    </lineage>
</organism>
<dbReference type="SUPFAM" id="SSF53098">
    <property type="entry name" value="Ribonuclease H-like"/>
    <property type="match status" value="1"/>
</dbReference>
<feature type="domain" description="RNase H type-1" evidence="1">
    <location>
        <begin position="300"/>
        <end position="389"/>
    </location>
</feature>
<reference evidence="2" key="1">
    <citation type="submission" date="2019-03" db="EMBL/GenBank/DDBJ databases">
        <authorList>
            <person name="Mank J."/>
            <person name="Almeida P."/>
        </authorList>
    </citation>
    <scope>NUCLEOTIDE SEQUENCE</scope>
    <source>
        <strain evidence="2">78183</strain>
    </source>
</reference>
<dbReference type="InterPro" id="IPR036397">
    <property type="entry name" value="RNaseH_sf"/>
</dbReference>
<dbReference type="GO" id="GO:0003676">
    <property type="term" value="F:nucleic acid binding"/>
    <property type="evidence" value="ECO:0007669"/>
    <property type="project" value="InterPro"/>
</dbReference>
<proteinExistence type="predicted"/>
<evidence type="ECO:0000259" key="1">
    <source>
        <dbReference type="PROSITE" id="PS50879"/>
    </source>
</evidence>
<dbReference type="Pfam" id="PF13966">
    <property type="entry name" value="zf-RVT"/>
    <property type="match status" value="1"/>
</dbReference>
<protein>
    <recommendedName>
        <fullName evidence="1">RNase H type-1 domain-containing protein</fullName>
    </recommendedName>
</protein>
<accession>A0A6N2MZS1</accession>